<keyword evidence="1" id="KW-0812">Transmembrane</keyword>
<evidence type="ECO:0000313" key="3">
    <source>
        <dbReference type="Proteomes" id="UP000176864"/>
    </source>
</evidence>
<feature type="transmembrane region" description="Helical" evidence="1">
    <location>
        <begin position="41"/>
        <end position="58"/>
    </location>
</feature>
<reference evidence="2 3" key="1">
    <citation type="journal article" date="2016" name="Nat. Commun.">
        <title>Thousands of microbial genomes shed light on interconnected biogeochemical processes in an aquifer system.</title>
        <authorList>
            <person name="Anantharaman K."/>
            <person name="Brown C.T."/>
            <person name="Hug L.A."/>
            <person name="Sharon I."/>
            <person name="Castelle C.J."/>
            <person name="Probst A.J."/>
            <person name="Thomas B.C."/>
            <person name="Singh A."/>
            <person name="Wilkins M.J."/>
            <person name="Karaoz U."/>
            <person name="Brodie E.L."/>
            <person name="Williams K.H."/>
            <person name="Hubbard S.S."/>
            <person name="Banfield J.F."/>
        </authorList>
    </citation>
    <scope>NUCLEOTIDE SEQUENCE [LARGE SCALE GENOMIC DNA]</scope>
</reference>
<evidence type="ECO:0008006" key="4">
    <source>
        <dbReference type="Google" id="ProtNLM"/>
    </source>
</evidence>
<evidence type="ECO:0000256" key="1">
    <source>
        <dbReference type="SAM" id="Phobius"/>
    </source>
</evidence>
<feature type="transmembrane region" description="Helical" evidence="1">
    <location>
        <begin position="6"/>
        <end position="29"/>
    </location>
</feature>
<name>A0A1F5NN96_9BACT</name>
<gene>
    <name evidence="2" type="ORF">A2751_05970</name>
</gene>
<evidence type="ECO:0000313" key="2">
    <source>
        <dbReference type="EMBL" id="OGE79155.1"/>
    </source>
</evidence>
<sequence length="237" mass="26950">MGFGLFTGVLVLTEPVCLTVVGLSFLWVAWRLHTNSSAIKLIILSAFIAAVLPAIWVTRNRVVFGQMVFLRSGFGLELAKGILESEMALPFRNPEETRRYQKLGEVNYMKVRLAEAKLWVRQHPKAYLKKTTARMVGWWSGGKHIPIYWFYGKYRMAKRVLFALPGVGCIAGIILLFRRKNNAYAILAISIVAVYPVVYYLTHIDVRQRAPLEPFLVVLAVEAGITALRRLKLKRSR</sequence>
<feature type="transmembrane region" description="Helical" evidence="1">
    <location>
        <begin position="160"/>
        <end position="177"/>
    </location>
</feature>
<comment type="caution">
    <text evidence="2">The sequence shown here is derived from an EMBL/GenBank/DDBJ whole genome shotgun (WGS) entry which is preliminary data.</text>
</comment>
<feature type="transmembrane region" description="Helical" evidence="1">
    <location>
        <begin position="184"/>
        <end position="202"/>
    </location>
</feature>
<organism evidence="2 3">
    <name type="scientific">Candidatus Doudnabacteria bacterium RIFCSPHIGHO2_01_FULL_46_14</name>
    <dbReference type="NCBI Taxonomy" id="1817824"/>
    <lineage>
        <taxon>Bacteria</taxon>
        <taxon>Candidatus Doudnaibacteriota</taxon>
    </lineage>
</organism>
<accession>A0A1F5NN96</accession>
<dbReference type="AlphaFoldDB" id="A0A1F5NN96"/>
<dbReference type="Proteomes" id="UP000176864">
    <property type="component" value="Unassembled WGS sequence"/>
</dbReference>
<keyword evidence="1" id="KW-1133">Transmembrane helix</keyword>
<protein>
    <recommendedName>
        <fullName evidence="4">Glycosyltransferase RgtA/B/C/D-like domain-containing protein</fullName>
    </recommendedName>
</protein>
<proteinExistence type="predicted"/>
<keyword evidence="1" id="KW-0472">Membrane</keyword>
<dbReference type="EMBL" id="MFEK01000007">
    <property type="protein sequence ID" value="OGE79155.1"/>
    <property type="molecule type" value="Genomic_DNA"/>
</dbReference>